<keyword evidence="4" id="KW-0472">Membrane</keyword>
<protein>
    <recommendedName>
        <fullName evidence="3">Lectin-like protein BA14k</fullName>
    </recommendedName>
</protein>
<evidence type="ECO:0000256" key="3">
    <source>
        <dbReference type="ARBA" id="ARBA00020552"/>
    </source>
</evidence>
<dbReference type="GO" id="GO:0016020">
    <property type="term" value="C:membrane"/>
    <property type="evidence" value="ECO:0007669"/>
    <property type="project" value="UniProtKB-SubCell"/>
</dbReference>
<dbReference type="InterPro" id="IPR012413">
    <property type="entry name" value="BA14K"/>
</dbReference>
<dbReference type="AlphaFoldDB" id="A0A1R3VK43"/>
<comment type="function">
    <text evidence="6">Has immunoglobulin-binding and hemagglutination properties, and can bind to mannose. Essential for virulence. May be involved in LPS biosynthesis or polysaccharide transport.</text>
</comment>
<keyword evidence="5" id="KW-0430">Lectin</keyword>
<dbReference type="Pfam" id="PF07886">
    <property type="entry name" value="BA14K"/>
    <property type="match status" value="1"/>
</dbReference>
<reference evidence="8" key="1">
    <citation type="submission" date="2017-01" db="EMBL/GenBank/DDBJ databases">
        <authorList>
            <person name="Brunel B."/>
        </authorList>
    </citation>
    <scope>NUCLEOTIDE SEQUENCE [LARGE SCALE GENOMIC DNA]</scope>
</reference>
<keyword evidence="4" id="KW-1003">Cell membrane</keyword>
<dbReference type="Proteomes" id="UP000188388">
    <property type="component" value="Unassembled WGS sequence"/>
</dbReference>
<organism evidence="7 8">
    <name type="scientific">Mesorhizobium prunaredense</name>
    <dbReference type="NCBI Taxonomy" id="1631249"/>
    <lineage>
        <taxon>Bacteria</taxon>
        <taxon>Pseudomonadati</taxon>
        <taxon>Pseudomonadota</taxon>
        <taxon>Alphaproteobacteria</taxon>
        <taxon>Hyphomicrobiales</taxon>
        <taxon>Phyllobacteriaceae</taxon>
        <taxon>Mesorhizobium</taxon>
    </lineage>
</organism>
<evidence type="ECO:0000256" key="5">
    <source>
        <dbReference type="ARBA" id="ARBA00022734"/>
    </source>
</evidence>
<evidence type="ECO:0000313" key="8">
    <source>
        <dbReference type="Proteomes" id="UP000188388"/>
    </source>
</evidence>
<sequence>MDGDVPSDETGTAELPPEHVQCCFSRYRSYRPEDNSYQPYSGGPRRQCE</sequence>
<comment type="subcellular location">
    <subcellularLocation>
        <location evidence="1">Membrane</location>
        <topology evidence="1">Single-pass membrane protein</topology>
    </subcellularLocation>
</comment>
<accession>A0A1R3VK43</accession>
<gene>
    <name evidence="7" type="ORF">BQ8794_70189</name>
</gene>
<evidence type="ECO:0000256" key="6">
    <source>
        <dbReference type="ARBA" id="ARBA00025321"/>
    </source>
</evidence>
<evidence type="ECO:0000256" key="1">
    <source>
        <dbReference type="ARBA" id="ARBA00004167"/>
    </source>
</evidence>
<evidence type="ECO:0000256" key="2">
    <source>
        <dbReference type="ARBA" id="ARBA00010270"/>
    </source>
</evidence>
<dbReference type="GO" id="GO:0030246">
    <property type="term" value="F:carbohydrate binding"/>
    <property type="evidence" value="ECO:0007669"/>
    <property type="project" value="UniProtKB-KW"/>
</dbReference>
<dbReference type="EMBL" id="FTPD01000067">
    <property type="protein sequence ID" value="SIT59259.1"/>
    <property type="molecule type" value="Genomic_DNA"/>
</dbReference>
<proteinExistence type="inferred from homology"/>
<name>A0A1R3VK43_9HYPH</name>
<evidence type="ECO:0000256" key="4">
    <source>
        <dbReference type="ARBA" id="ARBA00022475"/>
    </source>
</evidence>
<comment type="similarity">
    <text evidence="2">Belongs to the BA14k family.</text>
</comment>
<keyword evidence="8" id="KW-1185">Reference proteome</keyword>
<evidence type="ECO:0000313" key="7">
    <source>
        <dbReference type="EMBL" id="SIT59259.1"/>
    </source>
</evidence>